<feature type="transmembrane region" description="Helical" evidence="1">
    <location>
        <begin position="118"/>
        <end position="140"/>
    </location>
</feature>
<evidence type="ECO:0000256" key="1">
    <source>
        <dbReference type="SAM" id="Phobius"/>
    </source>
</evidence>
<evidence type="ECO:0000313" key="2">
    <source>
        <dbReference type="EMBL" id="GAA4208529.1"/>
    </source>
</evidence>
<dbReference type="EMBL" id="BAABAQ010000019">
    <property type="protein sequence ID" value="GAA4208529.1"/>
    <property type="molecule type" value="Genomic_DNA"/>
</dbReference>
<feature type="transmembrane region" description="Helical" evidence="1">
    <location>
        <begin position="21"/>
        <end position="39"/>
    </location>
</feature>
<gene>
    <name evidence="2" type="ORF">GCM10022252_73770</name>
</gene>
<name>A0ABP8BJU3_9ACTN</name>
<keyword evidence="3" id="KW-1185">Reference proteome</keyword>
<reference evidence="3" key="1">
    <citation type="journal article" date="2019" name="Int. J. Syst. Evol. Microbiol.">
        <title>The Global Catalogue of Microorganisms (GCM) 10K type strain sequencing project: providing services to taxonomists for standard genome sequencing and annotation.</title>
        <authorList>
            <consortium name="The Broad Institute Genomics Platform"/>
            <consortium name="The Broad Institute Genome Sequencing Center for Infectious Disease"/>
            <person name="Wu L."/>
            <person name="Ma J."/>
        </authorList>
    </citation>
    <scope>NUCLEOTIDE SEQUENCE [LARGE SCALE GENOMIC DNA]</scope>
    <source>
        <strain evidence="3">JCM 17388</strain>
    </source>
</reference>
<protein>
    <submittedName>
        <fullName evidence="2">DUF1345 domain-containing protein</fullName>
    </submittedName>
</protein>
<proteinExistence type="predicted"/>
<comment type="caution">
    <text evidence="2">The sequence shown here is derived from an EMBL/GenBank/DDBJ whole genome shotgun (WGS) entry which is preliminary data.</text>
</comment>
<organism evidence="2 3">
    <name type="scientific">Streptosporangium oxazolinicum</name>
    <dbReference type="NCBI Taxonomy" id="909287"/>
    <lineage>
        <taxon>Bacteria</taxon>
        <taxon>Bacillati</taxon>
        <taxon>Actinomycetota</taxon>
        <taxon>Actinomycetes</taxon>
        <taxon>Streptosporangiales</taxon>
        <taxon>Streptosporangiaceae</taxon>
        <taxon>Streptosporangium</taxon>
    </lineage>
</organism>
<dbReference type="Pfam" id="PF07077">
    <property type="entry name" value="DUF1345"/>
    <property type="match status" value="1"/>
</dbReference>
<feature type="transmembrane region" description="Helical" evidence="1">
    <location>
        <begin position="203"/>
        <end position="225"/>
    </location>
</feature>
<dbReference type="InterPro" id="IPR009781">
    <property type="entry name" value="DUF1345"/>
</dbReference>
<dbReference type="Proteomes" id="UP001501251">
    <property type="component" value="Unassembled WGS sequence"/>
</dbReference>
<dbReference type="RefSeq" id="WP_344922952.1">
    <property type="nucleotide sequence ID" value="NZ_BAABAQ010000019.1"/>
</dbReference>
<keyword evidence="1" id="KW-0472">Membrane</keyword>
<keyword evidence="1" id="KW-1133">Transmembrane helix</keyword>
<keyword evidence="1" id="KW-0812">Transmembrane</keyword>
<sequence>MNGFLKLNRGTRTMHWWTRESSRQLLSAPAIVFGLLVPGEVVVRWLAAWDFYAATYLVLTWLAFRGRTPSESQAIVLTKRRRSVTDRLLVAAPEQFSQAAAATALVATVVAIPQARQFGAPLPVVLAVCAVAVLTCWLVLQAGFGMSYLRMYAERGGLDFPGDEEPKTVDFLYFSVAVGTTFGTTDVNVTQSRMRRQVLAHGVMAFMFNTLVLAVTVTSLSSYVARP</sequence>
<evidence type="ECO:0000313" key="3">
    <source>
        <dbReference type="Proteomes" id="UP001501251"/>
    </source>
</evidence>
<accession>A0ABP8BJU3</accession>